<feature type="signal peptide" evidence="1">
    <location>
        <begin position="1"/>
        <end position="19"/>
    </location>
</feature>
<dbReference type="Gene3D" id="2.60.120.560">
    <property type="entry name" value="Exo-inulinase, domain 1"/>
    <property type="match status" value="1"/>
</dbReference>
<feature type="domain" description="3-keto-alpha-glucoside-1,2-lyase/3-keto-2-hydroxy-glucal hydratase" evidence="2">
    <location>
        <begin position="80"/>
        <end position="246"/>
    </location>
</feature>
<evidence type="ECO:0000313" key="3">
    <source>
        <dbReference type="EMBL" id="AWM39239.1"/>
    </source>
</evidence>
<organism evidence="3 4">
    <name type="scientific">Gemmata obscuriglobus</name>
    <dbReference type="NCBI Taxonomy" id="114"/>
    <lineage>
        <taxon>Bacteria</taxon>
        <taxon>Pseudomonadati</taxon>
        <taxon>Planctomycetota</taxon>
        <taxon>Planctomycetia</taxon>
        <taxon>Gemmatales</taxon>
        <taxon>Gemmataceae</taxon>
        <taxon>Gemmata</taxon>
    </lineage>
</organism>
<gene>
    <name evidence="3" type="ORF">C1280_21115</name>
</gene>
<dbReference type="InterPro" id="IPR010496">
    <property type="entry name" value="AL/BT2_dom"/>
</dbReference>
<sequence>MHRLVALVAAVLAGAVAGADEPKKLAASADGWIDLMSPEVWKKVDDRWIFASEVKLAPDSKGKADVRLKAEKKPGGAVWVNGETGRLPNLITKEEFGDCEIHVEFLIAKGSNAGVKFHEVYEIQIQDDYGKKNLDGSHMGGIYPRANLERGGYLDKGVPPKVNAAKPFGEWQTLEATWKSPRFNEKGEKSASALVVKATLNGQVIHENAEVKTPTGGNWGKKETPTGAFMLQTDHGPTAFRNVRIRPLK</sequence>
<accession>A0A2Z3GXM7</accession>
<evidence type="ECO:0000313" key="4">
    <source>
        <dbReference type="Proteomes" id="UP000245802"/>
    </source>
</evidence>
<reference evidence="3 4" key="1">
    <citation type="submission" date="2018-01" db="EMBL/GenBank/DDBJ databases">
        <title>G. obscuriglobus.</title>
        <authorList>
            <person name="Franke J."/>
            <person name="Blomberg W."/>
            <person name="Selmecki A."/>
        </authorList>
    </citation>
    <scope>NUCLEOTIDE SEQUENCE [LARGE SCALE GENOMIC DNA]</scope>
    <source>
        <strain evidence="3 4">DSM 5831</strain>
    </source>
</reference>
<proteinExistence type="predicted"/>
<dbReference type="GO" id="GO:0016787">
    <property type="term" value="F:hydrolase activity"/>
    <property type="evidence" value="ECO:0007669"/>
    <property type="project" value="InterPro"/>
</dbReference>
<evidence type="ECO:0000256" key="1">
    <source>
        <dbReference type="SAM" id="SignalP"/>
    </source>
</evidence>
<dbReference type="EMBL" id="CP025958">
    <property type="protein sequence ID" value="AWM39239.1"/>
    <property type="molecule type" value="Genomic_DNA"/>
</dbReference>
<dbReference type="KEGG" id="gog:C1280_21115"/>
<protein>
    <submittedName>
        <fullName evidence="3">DUF1080 domain-containing protein</fullName>
    </submittedName>
</protein>
<dbReference type="OrthoDB" id="291497at2"/>
<evidence type="ECO:0000259" key="2">
    <source>
        <dbReference type="Pfam" id="PF06439"/>
    </source>
</evidence>
<keyword evidence="4" id="KW-1185">Reference proteome</keyword>
<dbReference type="Proteomes" id="UP000245802">
    <property type="component" value="Chromosome"/>
</dbReference>
<keyword evidence="1" id="KW-0732">Signal</keyword>
<name>A0A2Z3GXM7_9BACT</name>
<feature type="chain" id="PRO_5016346903" evidence="1">
    <location>
        <begin position="20"/>
        <end position="249"/>
    </location>
</feature>
<dbReference type="AlphaFoldDB" id="A0A2Z3GXM7"/>
<dbReference type="RefSeq" id="WP_010047554.1">
    <property type="nucleotide sequence ID" value="NZ_CP025958.1"/>
</dbReference>
<dbReference type="Pfam" id="PF06439">
    <property type="entry name" value="3keto-disac_hyd"/>
    <property type="match status" value="1"/>
</dbReference>